<dbReference type="OrthoDB" id="9800168at2"/>
<reference evidence="1 2" key="1">
    <citation type="submission" date="2018-09" db="EMBL/GenBank/DDBJ databases">
        <title>Genomic Encyclopedia of Archaeal and Bacterial Type Strains, Phase II (KMG-II): from individual species to whole genera.</title>
        <authorList>
            <person name="Goeker M."/>
        </authorList>
    </citation>
    <scope>NUCLEOTIDE SEQUENCE [LARGE SCALE GENOMIC DNA]</scope>
    <source>
        <strain evidence="1 2">DSM 27148</strain>
    </source>
</reference>
<keyword evidence="2" id="KW-1185">Reference proteome</keyword>
<gene>
    <name evidence="1" type="ORF">BC643_3691</name>
</gene>
<accession>A0A419VWZ8</accession>
<evidence type="ECO:0000313" key="2">
    <source>
        <dbReference type="Proteomes" id="UP000283387"/>
    </source>
</evidence>
<dbReference type="Proteomes" id="UP000283387">
    <property type="component" value="Unassembled WGS sequence"/>
</dbReference>
<dbReference type="Pfam" id="PF17653">
    <property type="entry name" value="DUF5522"/>
    <property type="match status" value="1"/>
</dbReference>
<dbReference type="InterPro" id="IPR040807">
    <property type="entry name" value="DUF5522"/>
</dbReference>
<evidence type="ECO:0000313" key="1">
    <source>
        <dbReference type="EMBL" id="RKD87684.1"/>
    </source>
</evidence>
<comment type="caution">
    <text evidence="1">The sequence shown here is derived from an EMBL/GenBank/DDBJ whole genome shotgun (WGS) entry which is preliminary data.</text>
</comment>
<name>A0A419VWZ8_9BACT</name>
<organism evidence="1 2">
    <name type="scientific">Mangrovibacterium diazotrophicum</name>
    <dbReference type="NCBI Taxonomy" id="1261403"/>
    <lineage>
        <taxon>Bacteria</taxon>
        <taxon>Pseudomonadati</taxon>
        <taxon>Bacteroidota</taxon>
        <taxon>Bacteroidia</taxon>
        <taxon>Marinilabiliales</taxon>
        <taxon>Prolixibacteraceae</taxon>
        <taxon>Mangrovibacterium</taxon>
    </lineage>
</organism>
<dbReference type="RefSeq" id="WP_120274991.1">
    <property type="nucleotide sequence ID" value="NZ_RAPN01000003.1"/>
</dbReference>
<dbReference type="EMBL" id="RAPN01000003">
    <property type="protein sequence ID" value="RKD87684.1"/>
    <property type="molecule type" value="Genomic_DNA"/>
</dbReference>
<dbReference type="AlphaFoldDB" id="A0A419VWZ8"/>
<sequence length="71" mass="8340">MFDHLFSDSYDESVEGVDYYLTKEGYRVMTESYLVKRGYCCSNGCRHCPYDPKAQKGNRKLRPDVAKKYNL</sequence>
<protein>
    <submittedName>
        <fullName evidence="1">Uncharacterized protein</fullName>
    </submittedName>
</protein>
<proteinExistence type="predicted"/>